<dbReference type="InterPro" id="IPR016040">
    <property type="entry name" value="NAD(P)-bd_dom"/>
</dbReference>
<dbReference type="Gene3D" id="3.40.50.720">
    <property type="entry name" value="NAD(P)-binding Rossmann-like Domain"/>
    <property type="match status" value="1"/>
</dbReference>
<evidence type="ECO:0000313" key="2">
    <source>
        <dbReference type="EMBL" id="GFP28134.1"/>
    </source>
</evidence>
<reference evidence="2 3" key="1">
    <citation type="journal article" date="2020" name="Front. Microbiol.">
        <title>Single-cell genomics of novel Actinobacteria with the Wood-Ljungdahl pathway discovered in a serpentinizing system.</title>
        <authorList>
            <person name="Merino N."/>
            <person name="Kawai M."/>
            <person name="Boyd E.S."/>
            <person name="Colman D.R."/>
            <person name="McGlynn S.E."/>
            <person name="Nealson K.H."/>
            <person name="Kurokawa K."/>
            <person name="Hongoh Y."/>
        </authorList>
    </citation>
    <scope>NUCLEOTIDE SEQUENCE [LARGE SCALE GENOMIC DNA]</scope>
    <source>
        <strain evidence="2 3">S33</strain>
    </source>
</reference>
<dbReference type="SUPFAM" id="SSF51735">
    <property type="entry name" value="NAD(P)-binding Rossmann-fold domains"/>
    <property type="match status" value="1"/>
</dbReference>
<proteinExistence type="predicted"/>
<accession>A0A6V8P8X5</accession>
<protein>
    <submittedName>
        <fullName evidence="2">CDP-glucose 4,6-dehydratase</fullName>
    </submittedName>
</protein>
<dbReference type="InterPro" id="IPR036291">
    <property type="entry name" value="NAD(P)-bd_dom_sf"/>
</dbReference>
<dbReference type="Proteomes" id="UP000591948">
    <property type="component" value="Unassembled WGS sequence"/>
</dbReference>
<gene>
    <name evidence="2" type="ORF">HKBW3S33_01551</name>
</gene>
<feature type="domain" description="NAD(P)-binding" evidence="1">
    <location>
        <begin position="11"/>
        <end position="315"/>
    </location>
</feature>
<dbReference type="Pfam" id="PF16363">
    <property type="entry name" value="GDP_Man_Dehyd"/>
    <property type="match status" value="1"/>
</dbReference>
<evidence type="ECO:0000313" key="3">
    <source>
        <dbReference type="Proteomes" id="UP000591948"/>
    </source>
</evidence>
<dbReference type="AlphaFoldDB" id="A0A6V8P8X5"/>
<dbReference type="RefSeq" id="WP_176233650.1">
    <property type="nucleotide sequence ID" value="NZ_BLRY01000122.1"/>
</dbReference>
<comment type="caution">
    <text evidence="2">The sequence shown here is derived from an EMBL/GenBank/DDBJ whole genome shotgun (WGS) entry which is preliminary data.</text>
</comment>
<dbReference type="PANTHER" id="PTHR43000">
    <property type="entry name" value="DTDP-D-GLUCOSE 4,6-DEHYDRATASE-RELATED"/>
    <property type="match status" value="1"/>
</dbReference>
<sequence>MNFWSDKNVFLTGANGFIGSWLTKALVEAGANVVCIIRDSVKQSNLDLLGIRDRVSTVQGSVEDYLLIQRILNEYEIETCFHLAAQTIVGSANRSPLSTFESNIRGTWTILESCRQSKLIERLVVASSDKAYGDHPTLPYTEDFPLNGLYPYDASKVCADVLTRCFCYTYNLPAAITRCANVYGGGDLNFSRIIPGTIRSVLRGENPIIRSDGTPVRDYIYISDVVRGYLLLAQHISTGMATGQAFNFGTNRPISVLDLVNLILRLSGCDSLAPRIMLKTKIEGEIDRQFLSSEKAEKMLGWTPEVSLEEGLSKTIDWYRQYFASLREH</sequence>
<name>A0A6V8P8X5_9ACTN</name>
<evidence type="ECO:0000259" key="1">
    <source>
        <dbReference type="Pfam" id="PF16363"/>
    </source>
</evidence>
<keyword evidence="3" id="KW-1185">Reference proteome</keyword>
<dbReference type="EMBL" id="BLRY01000122">
    <property type="protein sequence ID" value="GFP28134.1"/>
    <property type="molecule type" value="Genomic_DNA"/>
</dbReference>
<organism evidence="2 3">
    <name type="scientific">Candidatus Hakubella thermalkaliphila</name>
    <dbReference type="NCBI Taxonomy" id="2754717"/>
    <lineage>
        <taxon>Bacteria</taxon>
        <taxon>Bacillati</taxon>
        <taxon>Actinomycetota</taxon>
        <taxon>Actinomycetota incertae sedis</taxon>
        <taxon>Candidatus Hakubellales</taxon>
        <taxon>Candidatus Hakubellaceae</taxon>
        <taxon>Candidatus Hakubella</taxon>
    </lineage>
</organism>